<dbReference type="Pfam" id="PF14373">
    <property type="entry name" value="Imm_superinfect"/>
    <property type="match status" value="1"/>
</dbReference>
<evidence type="ECO:0000256" key="1">
    <source>
        <dbReference type="SAM" id="Phobius"/>
    </source>
</evidence>
<sequence>MAVDTSAYQGVATLVTAALFYLPPSIIAWLRRHPNRVSILFLNLLLGWTVIGWIVALIWSVSSIRRPIPDELGAAPAGVYQSLEQLAALKERGHLTQEEFEAEKAKILRGQ</sequence>
<feature type="transmembrane region" description="Helical" evidence="1">
    <location>
        <begin position="6"/>
        <end position="30"/>
    </location>
</feature>
<keyword evidence="1" id="KW-0812">Transmembrane</keyword>
<comment type="caution">
    <text evidence="3">The sequence shown here is derived from an EMBL/GenBank/DDBJ whole genome shotgun (WGS) entry which is preliminary data.</text>
</comment>
<dbReference type="Proteomes" id="UP000218102">
    <property type="component" value="Unassembled WGS sequence"/>
</dbReference>
<dbReference type="InterPro" id="IPR016410">
    <property type="entry name" value="Phage_imm"/>
</dbReference>
<keyword evidence="1" id="KW-0472">Membrane</keyword>
<name>A0A2A3MBT1_PSEDL</name>
<proteinExistence type="predicted"/>
<dbReference type="EMBL" id="NTME01000001">
    <property type="protein sequence ID" value="PBJ97556.1"/>
    <property type="molecule type" value="Genomic_DNA"/>
</dbReference>
<evidence type="ECO:0000259" key="2">
    <source>
        <dbReference type="Pfam" id="PF09851"/>
    </source>
</evidence>
<reference evidence="3 4" key="1">
    <citation type="submission" date="2017-09" db="EMBL/GenBank/DDBJ databases">
        <authorList>
            <person name="Ehlers B."/>
            <person name="Leendertz F.H."/>
        </authorList>
    </citation>
    <scope>NUCLEOTIDE SEQUENCE [LARGE SCALE GENOMIC DNA]</scope>
    <source>
        <strain evidence="3 4">DJ-1</strain>
    </source>
</reference>
<feature type="domain" description="SHOCT" evidence="2">
    <location>
        <begin position="82"/>
        <end position="108"/>
    </location>
</feature>
<gene>
    <name evidence="3" type="ORF">CMV24_02225</name>
</gene>
<evidence type="ECO:0000313" key="3">
    <source>
        <dbReference type="EMBL" id="PBJ97556.1"/>
    </source>
</evidence>
<evidence type="ECO:0000313" key="4">
    <source>
        <dbReference type="Proteomes" id="UP000218102"/>
    </source>
</evidence>
<dbReference type="Pfam" id="PF09851">
    <property type="entry name" value="SHOCT"/>
    <property type="match status" value="1"/>
</dbReference>
<protein>
    <recommendedName>
        <fullName evidence="2">SHOCT domain-containing protein</fullName>
    </recommendedName>
</protein>
<accession>A0A2A3MBT1</accession>
<dbReference type="InterPro" id="IPR018649">
    <property type="entry name" value="SHOCT"/>
</dbReference>
<dbReference type="RefSeq" id="WP_041506404.1">
    <property type="nucleotide sequence ID" value="NZ_CP010359.1"/>
</dbReference>
<feature type="transmembrane region" description="Helical" evidence="1">
    <location>
        <begin position="37"/>
        <end position="59"/>
    </location>
</feature>
<organism evidence="3 4">
    <name type="scientific">Pseudomonas plecoglossicida</name>
    <dbReference type="NCBI Taxonomy" id="70775"/>
    <lineage>
        <taxon>Bacteria</taxon>
        <taxon>Pseudomonadati</taxon>
        <taxon>Pseudomonadota</taxon>
        <taxon>Gammaproteobacteria</taxon>
        <taxon>Pseudomonadales</taxon>
        <taxon>Pseudomonadaceae</taxon>
        <taxon>Pseudomonas</taxon>
    </lineage>
</organism>
<dbReference type="AlphaFoldDB" id="A0A2A3MBT1"/>
<keyword evidence="1" id="KW-1133">Transmembrane helix</keyword>